<feature type="domain" description="SEFIR" evidence="2">
    <location>
        <begin position="321"/>
        <end position="393"/>
    </location>
</feature>
<name>A0ABM1DTB7_PRICU</name>
<keyword evidence="1" id="KW-0812">Transmembrane</keyword>
<feature type="domain" description="ILCR1 Ig-like" evidence="3">
    <location>
        <begin position="23"/>
        <end position="117"/>
    </location>
</feature>
<proteinExistence type="predicted"/>
<dbReference type="Pfam" id="PF08357">
    <property type="entry name" value="SEFIR"/>
    <property type="match status" value="1"/>
</dbReference>
<keyword evidence="4" id="KW-1185">Reference proteome</keyword>
<evidence type="ECO:0000259" key="3">
    <source>
        <dbReference type="Pfam" id="PF23608"/>
    </source>
</evidence>
<protein>
    <submittedName>
        <fullName evidence="5">Uncharacterized protein LOC106805928 isoform X1</fullName>
    </submittedName>
</protein>
<dbReference type="Proteomes" id="UP000695022">
    <property type="component" value="Unplaced"/>
</dbReference>
<gene>
    <name evidence="5" type="primary">LOC106805928</name>
</gene>
<evidence type="ECO:0000259" key="2">
    <source>
        <dbReference type="Pfam" id="PF08357"/>
    </source>
</evidence>
<dbReference type="InterPro" id="IPR057066">
    <property type="entry name" value="Ig_ILCR1"/>
</dbReference>
<feature type="transmembrane region" description="Helical" evidence="1">
    <location>
        <begin position="268"/>
        <end position="289"/>
    </location>
</feature>
<evidence type="ECO:0000313" key="5">
    <source>
        <dbReference type="RefSeq" id="XP_014663188.1"/>
    </source>
</evidence>
<evidence type="ECO:0000256" key="1">
    <source>
        <dbReference type="SAM" id="Phobius"/>
    </source>
</evidence>
<dbReference type="InterPro" id="IPR013568">
    <property type="entry name" value="SEFIR_dom"/>
</dbReference>
<dbReference type="Pfam" id="PF23608">
    <property type="entry name" value="Ig_ILCR1"/>
    <property type="match status" value="1"/>
</dbReference>
<sequence>MFVDNWERITFNTGHDDGSAINWMASLGIRTTYGNENARVYVKFGVAPDVFDFPGYTLRLYKNTESNALETKFLRHVKGMEEYYVTFNAITESGNYRVTLVPCEGICHEEGKCVNSLGDPDACTPTSAPLFIKDACNAAAEWQTQFFAADCIDGLCKVAFAKANTPSYPLNYSLTMHKSSQNSTTTTLRIVNGSDSFYDFFISATGKYSFSLQIDETYGIVCKPLFNNTDRIECPCQTVFADGGYVVGVGPGPGNETTYNVLNVLKNVLIAFIVVLTMLAVPYVAYMLIRWCTRTKEPGNGNDTDNAEAGCENTCLSVRPRVFLCAYPDHQPHWNAVESLADWLSDAAGCDVTFAPRSIGELAITTKTEWVEGHLQAADKIVVVESEGSARHRDALKSGSVWRPLETRALVVAPCLLELVIDAYLRATDVLLMGAPPGDRNAQVARKHVFVTFDDEVQGRRVAGNDVVTLTNASHLKKLRGRIHNGKPDSRVSQAEAADARERLLSAIAARRAHEREDDDHEHSRTAVSIRLLRVTHSE</sequence>
<dbReference type="GeneID" id="106805928"/>
<keyword evidence="1" id="KW-0472">Membrane</keyword>
<dbReference type="Gene3D" id="3.40.50.11530">
    <property type="match status" value="1"/>
</dbReference>
<reference evidence="5" key="1">
    <citation type="submission" date="2025-08" db="UniProtKB">
        <authorList>
            <consortium name="RefSeq"/>
        </authorList>
    </citation>
    <scope>IDENTIFICATION</scope>
</reference>
<dbReference type="RefSeq" id="XP_014663188.1">
    <property type="nucleotide sequence ID" value="XM_014807702.1"/>
</dbReference>
<keyword evidence="1" id="KW-1133">Transmembrane helix</keyword>
<accession>A0ABM1DTB7</accession>
<organism evidence="4 5">
    <name type="scientific">Priapulus caudatus</name>
    <name type="common">Priapulid worm</name>
    <dbReference type="NCBI Taxonomy" id="37621"/>
    <lineage>
        <taxon>Eukaryota</taxon>
        <taxon>Metazoa</taxon>
        <taxon>Ecdysozoa</taxon>
        <taxon>Scalidophora</taxon>
        <taxon>Priapulida</taxon>
        <taxon>Priapulimorpha</taxon>
        <taxon>Priapulimorphida</taxon>
        <taxon>Priapulidae</taxon>
        <taxon>Priapulus</taxon>
    </lineage>
</organism>
<evidence type="ECO:0000313" key="4">
    <source>
        <dbReference type="Proteomes" id="UP000695022"/>
    </source>
</evidence>